<dbReference type="Proteomes" id="UP000007845">
    <property type="component" value="Chromosome"/>
</dbReference>
<organism evidence="1 2">
    <name type="scientific">Pseudodesulfovibrio mercurii</name>
    <dbReference type="NCBI Taxonomy" id="641491"/>
    <lineage>
        <taxon>Bacteria</taxon>
        <taxon>Pseudomonadati</taxon>
        <taxon>Thermodesulfobacteriota</taxon>
        <taxon>Desulfovibrionia</taxon>
        <taxon>Desulfovibrionales</taxon>
        <taxon>Desulfovibrionaceae</taxon>
    </lineage>
</organism>
<dbReference type="Pfam" id="PF04463">
    <property type="entry name" value="2-thiour_desulf"/>
    <property type="match status" value="1"/>
</dbReference>
<keyword evidence="2" id="KW-1185">Reference proteome</keyword>
<evidence type="ECO:0000313" key="1">
    <source>
        <dbReference type="EMBL" id="EGB15764.1"/>
    </source>
</evidence>
<dbReference type="PANTHER" id="PTHR30087">
    <property type="entry name" value="INNER MEMBRANE PROTEIN"/>
    <property type="match status" value="1"/>
</dbReference>
<name>F0JD90_9BACT</name>
<dbReference type="eggNOG" id="COG1683">
    <property type="taxonomic scope" value="Bacteria"/>
</dbReference>
<dbReference type="HOGENOM" id="CLU_076318_1_1_7"/>
<dbReference type="InterPro" id="IPR007553">
    <property type="entry name" value="2-thiour_desulf"/>
</dbReference>
<gene>
    <name evidence="1" type="ORF">DND132_2561</name>
</gene>
<dbReference type="STRING" id="641491.DND132_2561"/>
<evidence type="ECO:0000313" key="2">
    <source>
        <dbReference type="Proteomes" id="UP000007845"/>
    </source>
</evidence>
<dbReference type="AlphaFoldDB" id="F0JD90"/>
<dbReference type="RefSeq" id="WP_014323190.1">
    <property type="nucleotide sequence ID" value="NC_016803.1"/>
</dbReference>
<proteinExistence type="predicted"/>
<reference evidence="1 2" key="1">
    <citation type="journal article" date="2011" name="J. Bacteriol.">
        <title>Genome sequence of the mercury-methylating strain Desulfovibrio desulfuricans ND132.</title>
        <authorList>
            <person name="Brown S.D."/>
            <person name="Gilmour C.C."/>
            <person name="Kucken A.M."/>
            <person name="Wall J.D."/>
            <person name="Elias D.A."/>
            <person name="Brandt C.C."/>
            <person name="Podar M."/>
            <person name="Chertkov O."/>
            <person name="Held B."/>
            <person name="Bruce D.C."/>
            <person name="Detter J.C."/>
            <person name="Tapia R."/>
            <person name="Han C.S."/>
            <person name="Goodwin L.A."/>
            <person name="Cheng J.F."/>
            <person name="Pitluck S."/>
            <person name="Woyke T."/>
            <person name="Mikhailova N."/>
            <person name="Ivanova N.N."/>
            <person name="Han J."/>
            <person name="Lucas S."/>
            <person name="Lapidus A.L."/>
            <person name="Land M.L."/>
            <person name="Hauser L.J."/>
            <person name="Palumbo A.V."/>
        </authorList>
    </citation>
    <scope>NUCLEOTIDE SEQUENCE [LARGE SCALE GENOMIC DNA]</scope>
    <source>
        <strain evidence="1 2">ND132</strain>
    </source>
</reference>
<dbReference type="EMBL" id="CP003220">
    <property type="protein sequence ID" value="EGB15764.1"/>
    <property type="molecule type" value="Genomic_DNA"/>
</dbReference>
<dbReference type="PANTHER" id="PTHR30087:SF1">
    <property type="entry name" value="HYPOTHETICAL CYTOSOLIC PROTEIN"/>
    <property type="match status" value="1"/>
</dbReference>
<dbReference type="KEGG" id="ddn:DND132_2561"/>
<accession>F0JD90</accession>
<protein>
    <submittedName>
        <fullName evidence="1">Uncharacterized protein</fullName>
    </submittedName>
</protein>
<dbReference type="OrthoDB" id="495783at2"/>
<sequence>MPDTPILVSACLAGLHCRYNGEVAPFEPVVDLVRQGLAVPFCPEIFGGLPTPRRPCEILGERVIDADGADRTAEFLRGADEGLKLARLLGCREAVLKARSPSCGSGEVYDGTFTATRVPGDGCFARLLKAHGITVRTEEDLAG</sequence>